<protein>
    <submittedName>
        <fullName evidence="14">Deoxyribonuclease-1</fullName>
    </submittedName>
</protein>
<keyword evidence="9" id="KW-0378">Hydrolase</keyword>
<dbReference type="PROSITE" id="PS00918">
    <property type="entry name" value="DNASE_I_2"/>
    <property type="match status" value="2"/>
</dbReference>
<keyword evidence="7 12" id="KW-0732">Signal</keyword>
<comment type="cofactor">
    <cofactor evidence="2">
        <name>Mg(2+)</name>
        <dbReference type="ChEBI" id="CHEBI:18420"/>
    </cofactor>
</comment>
<dbReference type="FunFam" id="3.60.10.10:FF:000047">
    <property type="entry name" value="Deoxyribonuclease"/>
    <property type="match status" value="2"/>
</dbReference>
<evidence type="ECO:0000256" key="5">
    <source>
        <dbReference type="ARBA" id="ARBA00022525"/>
    </source>
</evidence>
<dbReference type="Proteomes" id="UP000031443">
    <property type="component" value="Unassembled WGS sequence"/>
</dbReference>
<evidence type="ECO:0000256" key="11">
    <source>
        <dbReference type="ARBA" id="ARBA00023157"/>
    </source>
</evidence>
<dbReference type="SMART" id="SM00476">
    <property type="entry name" value="DNaseIc"/>
    <property type="match status" value="2"/>
</dbReference>
<dbReference type="CDD" id="cd10282">
    <property type="entry name" value="DNase1"/>
    <property type="match status" value="2"/>
</dbReference>
<evidence type="ECO:0000256" key="12">
    <source>
        <dbReference type="SAM" id="SignalP"/>
    </source>
</evidence>
<dbReference type="PRINTS" id="PR00130">
    <property type="entry name" value="DNASEI"/>
</dbReference>
<dbReference type="GO" id="GO:0006308">
    <property type="term" value="P:DNA catabolic process"/>
    <property type="evidence" value="ECO:0007669"/>
    <property type="project" value="InterPro"/>
</dbReference>
<reference evidence="15" key="1">
    <citation type="journal article" date="2013" name="Nat. Genet.">
        <title>The draft genomes of soft-shell turtle and green sea turtle yield insights into the development and evolution of the turtle-specific body plan.</title>
        <authorList>
            <person name="Wang Z."/>
            <person name="Pascual-Anaya J."/>
            <person name="Zadissa A."/>
            <person name="Li W."/>
            <person name="Niimura Y."/>
            <person name="Huang Z."/>
            <person name="Li C."/>
            <person name="White S."/>
            <person name="Xiong Z."/>
            <person name="Fang D."/>
            <person name="Wang B."/>
            <person name="Ming Y."/>
            <person name="Chen Y."/>
            <person name="Zheng Y."/>
            <person name="Kuraku S."/>
            <person name="Pignatelli M."/>
            <person name="Herrero J."/>
            <person name="Beal K."/>
            <person name="Nozawa M."/>
            <person name="Li Q."/>
            <person name="Wang J."/>
            <person name="Zhang H."/>
            <person name="Yu L."/>
            <person name="Shigenobu S."/>
            <person name="Wang J."/>
            <person name="Liu J."/>
            <person name="Flicek P."/>
            <person name="Searle S."/>
            <person name="Wang J."/>
            <person name="Kuratani S."/>
            <person name="Yin Y."/>
            <person name="Aken B."/>
            <person name="Zhang G."/>
            <person name="Irie N."/>
        </authorList>
    </citation>
    <scope>NUCLEOTIDE SEQUENCE [LARGE SCALE GENOMIC DNA]</scope>
</reference>
<dbReference type="InterPro" id="IPR016202">
    <property type="entry name" value="DNase_I"/>
</dbReference>
<evidence type="ECO:0000256" key="7">
    <source>
        <dbReference type="ARBA" id="ARBA00022729"/>
    </source>
</evidence>
<feature type="domain" description="Endonuclease/exonuclease/phosphatase" evidence="13">
    <location>
        <begin position="43"/>
        <end position="239"/>
    </location>
</feature>
<gene>
    <name evidence="14" type="ORF">UY3_13433</name>
</gene>
<dbReference type="Gene3D" id="3.60.10.10">
    <property type="entry name" value="Endonuclease/exonuclease/phosphatase"/>
    <property type="match status" value="2"/>
</dbReference>
<dbReference type="PROSITE" id="PS00919">
    <property type="entry name" value="DNASE_I_1"/>
    <property type="match status" value="2"/>
</dbReference>
<dbReference type="Pfam" id="PF03372">
    <property type="entry name" value="Exo_endo_phos"/>
    <property type="match status" value="2"/>
</dbReference>
<keyword evidence="11" id="KW-1015">Disulfide bond</keyword>
<comment type="cofactor">
    <cofactor evidence="1">
        <name>Ca(2+)</name>
        <dbReference type="ChEBI" id="CHEBI:29108"/>
    </cofactor>
</comment>
<dbReference type="EMBL" id="KB556015">
    <property type="protein sequence ID" value="EMP29457.1"/>
    <property type="molecule type" value="Genomic_DNA"/>
</dbReference>
<dbReference type="AlphaFoldDB" id="M7BMP7"/>
<dbReference type="InterPro" id="IPR018057">
    <property type="entry name" value="Deoxyribonuclease-1_AS"/>
</dbReference>
<dbReference type="PANTHER" id="PTHR11371:SF29">
    <property type="entry name" value="DEOXYRIBONUCLEASE-1-LIKE 2"/>
    <property type="match status" value="1"/>
</dbReference>
<keyword evidence="8" id="KW-0255">Endonuclease</keyword>
<evidence type="ECO:0000256" key="4">
    <source>
        <dbReference type="ARBA" id="ARBA00007359"/>
    </source>
</evidence>
<dbReference type="InterPro" id="IPR036691">
    <property type="entry name" value="Endo/exonu/phosph_ase_sf"/>
</dbReference>
<keyword evidence="10" id="KW-0106">Calcium</keyword>
<comment type="similarity">
    <text evidence="4">Belongs to the DNase I family.</text>
</comment>
<evidence type="ECO:0000256" key="6">
    <source>
        <dbReference type="ARBA" id="ARBA00022722"/>
    </source>
</evidence>
<dbReference type="GO" id="GO:0004530">
    <property type="term" value="F:deoxyribonuclease I activity"/>
    <property type="evidence" value="ECO:0007669"/>
    <property type="project" value="TreeGrafter"/>
</dbReference>
<dbReference type="GO" id="GO:0005634">
    <property type="term" value="C:nucleus"/>
    <property type="evidence" value="ECO:0007669"/>
    <property type="project" value="TreeGrafter"/>
</dbReference>
<organism evidence="14 15">
    <name type="scientific">Chelonia mydas</name>
    <name type="common">Green sea-turtle</name>
    <name type="synonym">Chelonia agassizi</name>
    <dbReference type="NCBI Taxonomy" id="8469"/>
    <lineage>
        <taxon>Eukaryota</taxon>
        <taxon>Metazoa</taxon>
        <taxon>Chordata</taxon>
        <taxon>Craniata</taxon>
        <taxon>Vertebrata</taxon>
        <taxon>Euteleostomi</taxon>
        <taxon>Archelosauria</taxon>
        <taxon>Testudinata</taxon>
        <taxon>Testudines</taxon>
        <taxon>Cryptodira</taxon>
        <taxon>Durocryptodira</taxon>
        <taxon>Americhelydia</taxon>
        <taxon>Chelonioidea</taxon>
        <taxon>Cheloniidae</taxon>
        <taxon>Chelonia</taxon>
    </lineage>
</organism>
<evidence type="ECO:0000256" key="2">
    <source>
        <dbReference type="ARBA" id="ARBA00001946"/>
    </source>
</evidence>
<comment type="subcellular location">
    <subcellularLocation>
        <location evidence="3">Secreted</location>
    </subcellularLocation>
</comment>
<evidence type="ECO:0000256" key="3">
    <source>
        <dbReference type="ARBA" id="ARBA00004613"/>
    </source>
</evidence>
<evidence type="ECO:0000256" key="8">
    <source>
        <dbReference type="ARBA" id="ARBA00022759"/>
    </source>
</evidence>
<evidence type="ECO:0000259" key="13">
    <source>
        <dbReference type="Pfam" id="PF03372"/>
    </source>
</evidence>
<dbReference type="InterPro" id="IPR005135">
    <property type="entry name" value="Endo/exonuclease/phosphatase"/>
</dbReference>
<evidence type="ECO:0000256" key="9">
    <source>
        <dbReference type="ARBA" id="ARBA00022801"/>
    </source>
</evidence>
<dbReference type="SUPFAM" id="SSF56219">
    <property type="entry name" value="DNase I-like"/>
    <property type="match status" value="2"/>
</dbReference>
<proteinExistence type="inferred from homology"/>
<dbReference type="GO" id="GO:0005576">
    <property type="term" value="C:extracellular region"/>
    <property type="evidence" value="ECO:0007669"/>
    <property type="project" value="UniProtKB-SubCell"/>
</dbReference>
<keyword evidence="6" id="KW-0540">Nuclease</keyword>
<dbReference type="eggNOG" id="ENOG502QQFT">
    <property type="taxonomic scope" value="Eukaryota"/>
</dbReference>
<feature type="chain" id="PRO_5004080233" evidence="12">
    <location>
        <begin position="20"/>
        <end position="551"/>
    </location>
</feature>
<name>M7BMP7_CHEMY</name>
<keyword evidence="5" id="KW-0964">Secreted</keyword>
<dbReference type="PANTHER" id="PTHR11371">
    <property type="entry name" value="DEOXYRIBONUCLEASE"/>
    <property type="match status" value="1"/>
</dbReference>
<feature type="signal peptide" evidence="12">
    <location>
        <begin position="1"/>
        <end position="19"/>
    </location>
</feature>
<dbReference type="STRING" id="8469.M7BMP7"/>
<evidence type="ECO:0000313" key="14">
    <source>
        <dbReference type="EMBL" id="EMP29457.1"/>
    </source>
</evidence>
<evidence type="ECO:0000256" key="10">
    <source>
        <dbReference type="ARBA" id="ARBA00022837"/>
    </source>
</evidence>
<feature type="domain" description="Endonuclease/exonuclease/phosphatase" evidence="13">
    <location>
        <begin position="255"/>
        <end position="541"/>
    </location>
</feature>
<sequence>MRPALALLSLAYLLHTAAALRICAFNIKTFGDSKLSNETITGIILNILQMYDITVVQEVRDSDLSAVQSLMDQLNRASLQPYSYVISEPLGQSTYKEQYLFIYRTDVVSVVDSYCYDDGCEPCGSDTFSREPFIVKFSSPYTEVPEFVLVPLHTAPSKAVAEIDALYDVYLDVINKWGTDNILFLGDFNADCSYVRPQDWPSIRLRTSDAFQWLIPDSADTTVSYTDCAYDRIVVSGSELQHCTVDKSAKVNNFQETFHLQLKDVAVETVYIWLPQSWIAARNPCARGCHSPKELRAVTPAPGRKGTGGGWLIIKAALPLLELTPPHLLLGMDYIHPDRIGPVNTGSPLVSASKHQYSYEISEPLGRENYKEMYLFIYREQTVSVVATYQYPDPSNIFSREPFIVKFSSLNSKVQEFVLVPLHTAPNEAVAEIDALYDVYLDVIDKWGTDNIMFLGDFNADCSYVKNEDWGSIRLRTSEVFKWLIPDSADTTVGKSDCAYDRIVVCGPQLKKSIKPKSADVYDFQHAFKLEEAEALAVSDHFPVEVTLKAH</sequence>
<keyword evidence="15" id="KW-1185">Reference proteome</keyword>
<dbReference type="InterPro" id="IPR033125">
    <property type="entry name" value="DNASE_I_2"/>
</dbReference>
<evidence type="ECO:0000256" key="1">
    <source>
        <dbReference type="ARBA" id="ARBA00001913"/>
    </source>
</evidence>
<accession>M7BMP7</accession>
<evidence type="ECO:0000313" key="15">
    <source>
        <dbReference type="Proteomes" id="UP000031443"/>
    </source>
</evidence>
<dbReference type="GO" id="GO:0003677">
    <property type="term" value="F:DNA binding"/>
    <property type="evidence" value="ECO:0007669"/>
    <property type="project" value="TreeGrafter"/>
</dbReference>